<organism evidence="6 7">
    <name type="scientific">Silvimonas amylolytica</name>
    <dbReference type="NCBI Taxonomy" id="449663"/>
    <lineage>
        <taxon>Bacteria</taxon>
        <taxon>Pseudomonadati</taxon>
        <taxon>Pseudomonadota</taxon>
        <taxon>Betaproteobacteria</taxon>
        <taxon>Neisseriales</taxon>
        <taxon>Chitinibacteraceae</taxon>
        <taxon>Silvimonas</taxon>
    </lineage>
</organism>
<comment type="caution">
    <text evidence="6">The sequence shown here is derived from an EMBL/GenBank/DDBJ whole genome shotgun (WGS) entry which is preliminary data.</text>
</comment>
<dbReference type="PANTHER" id="PTHR30537:SF5">
    <property type="entry name" value="HTH-TYPE TRANSCRIPTIONAL ACTIVATOR TTDR-RELATED"/>
    <property type="match status" value="1"/>
</dbReference>
<evidence type="ECO:0000313" key="6">
    <source>
        <dbReference type="EMBL" id="GGP26489.1"/>
    </source>
</evidence>
<dbReference type="SUPFAM" id="SSF46785">
    <property type="entry name" value="Winged helix' DNA-binding domain"/>
    <property type="match status" value="1"/>
</dbReference>
<comment type="similarity">
    <text evidence="1">Belongs to the LysR transcriptional regulatory family.</text>
</comment>
<accession>A0ABQ2PNE5</accession>
<dbReference type="EMBL" id="BMLY01000003">
    <property type="protein sequence ID" value="GGP26489.1"/>
    <property type="molecule type" value="Genomic_DNA"/>
</dbReference>
<evidence type="ECO:0000256" key="4">
    <source>
        <dbReference type="ARBA" id="ARBA00023163"/>
    </source>
</evidence>
<dbReference type="InterPro" id="IPR005119">
    <property type="entry name" value="LysR_subst-bd"/>
</dbReference>
<dbReference type="InterPro" id="IPR036390">
    <property type="entry name" value="WH_DNA-bd_sf"/>
</dbReference>
<keyword evidence="2" id="KW-0805">Transcription regulation</keyword>
<keyword evidence="7" id="KW-1185">Reference proteome</keyword>
<dbReference type="CDD" id="cd08475">
    <property type="entry name" value="PBP2_CrgA_like_6"/>
    <property type="match status" value="1"/>
</dbReference>
<keyword evidence="4" id="KW-0804">Transcription</keyword>
<dbReference type="SUPFAM" id="SSF53850">
    <property type="entry name" value="Periplasmic binding protein-like II"/>
    <property type="match status" value="1"/>
</dbReference>
<evidence type="ECO:0000256" key="3">
    <source>
        <dbReference type="ARBA" id="ARBA00023125"/>
    </source>
</evidence>
<dbReference type="InterPro" id="IPR058163">
    <property type="entry name" value="LysR-type_TF_proteobact-type"/>
</dbReference>
<dbReference type="PRINTS" id="PR00039">
    <property type="entry name" value="HTHLYSR"/>
</dbReference>
<dbReference type="InterPro" id="IPR036388">
    <property type="entry name" value="WH-like_DNA-bd_sf"/>
</dbReference>
<name>A0ABQ2PNE5_9NEIS</name>
<keyword evidence="3" id="KW-0238">DNA-binding</keyword>
<dbReference type="Gene3D" id="1.10.10.10">
    <property type="entry name" value="Winged helix-like DNA-binding domain superfamily/Winged helix DNA-binding domain"/>
    <property type="match status" value="1"/>
</dbReference>
<reference evidence="7" key="1">
    <citation type="journal article" date="2019" name="Int. J. Syst. Evol. Microbiol.">
        <title>The Global Catalogue of Microorganisms (GCM) 10K type strain sequencing project: providing services to taxonomists for standard genome sequencing and annotation.</title>
        <authorList>
            <consortium name="The Broad Institute Genomics Platform"/>
            <consortium name="The Broad Institute Genome Sequencing Center for Infectious Disease"/>
            <person name="Wu L."/>
            <person name="Ma J."/>
        </authorList>
    </citation>
    <scope>NUCLEOTIDE SEQUENCE [LARGE SCALE GENOMIC DNA]</scope>
    <source>
        <strain evidence="7">CGMCC 1.8860</strain>
    </source>
</reference>
<dbReference type="PROSITE" id="PS50931">
    <property type="entry name" value="HTH_LYSR"/>
    <property type="match status" value="1"/>
</dbReference>
<evidence type="ECO:0000259" key="5">
    <source>
        <dbReference type="PROSITE" id="PS50931"/>
    </source>
</evidence>
<dbReference type="InterPro" id="IPR000847">
    <property type="entry name" value="LysR_HTH_N"/>
</dbReference>
<gene>
    <name evidence="6" type="ORF">GCM10010971_23080</name>
</gene>
<sequence>MAGLERLSGIAVFAQVVESGSFSAAAGRLHLSRSAVGKTVARLEVRLGVRLFHRTTRNQSLTDEGQMFYQRCLRVLAELENAEDELAQGQHEPSGRMRITMPVLFGRRCVAPVLLDLAGRWPRLQLELAFSDRKVDLVEEGFDLAIRSGPLTDTPGLKMRPLGAHNMLICAAPAWLARHGTPRTLADLAGQQAIFYGRTTHDAEWVFQGMAGEAIPVRLLPRIALDDLDVMMQAGCQGLGLVRLPGWLAADALESGQLVELTFAERTQSIPVHALWPHAPQTPLKVRWVLDALLEHVSPILRTSTQQGAPVLDDVGMKT</sequence>
<dbReference type="RefSeq" id="WP_188693512.1">
    <property type="nucleotide sequence ID" value="NZ_BMLY01000003.1"/>
</dbReference>
<dbReference type="PANTHER" id="PTHR30537">
    <property type="entry name" value="HTH-TYPE TRANSCRIPTIONAL REGULATOR"/>
    <property type="match status" value="1"/>
</dbReference>
<evidence type="ECO:0000256" key="2">
    <source>
        <dbReference type="ARBA" id="ARBA00023015"/>
    </source>
</evidence>
<dbReference type="Proteomes" id="UP000621859">
    <property type="component" value="Unassembled WGS sequence"/>
</dbReference>
<evidence type="ECO:0000313" key="7">
    <source>
        <dbReference type="Proteomes" id="UP000621859"/>
    </source>
</evidence>
<dbReference type="Gene3D" id="3.40.190.290">
    <property type="match status" value="1"/>
</dbReference>
<feature type="domain" description="HTH lysR-type" evidence="5">
    <location>
        <begin position="5"/>
        <end position="62"/>
    </location>
</feature>
<proteinExistence type="inferred from homology"/>
<dbReference type="Pfam" id="PF03466">
    <property type="entry name" value="LysR_substrate"/>
    <property type="match status" value="1"/>
</dbReference>
<evidence type="ECO:0000256" key="1">
    <source>
        <dbReference type="ARBA" id="ARBA00009437"/>
    </source>
</evidence>
<protein>
    <submittedName>
        <fullName evidence="6">Transcriptional regulator</fullName>
    </submittedName>
</protein>
<dbReference type="Pfam" id="PF00126">
    <property type="entry name" value="HTH_1"/>
    <property type="match status" value="1"/>
</dbReference>